<keyword evidence="3" id="KW-0227">DNA damage</keyword>
<dbReference type="Proteomes" id="UP000578036">
    <property type="component" value="Unassembled WGS sequence"/>
</dbReference>
<evidence type="ECO:0000256" key="4">
    <source>
        <dbReference type="ARBA" id="ARBA00022801"/>
    </source>
</evidence>
<accession>A0A7W4VE90</accession>
<dbReference type="GO" id="GO:0006508">
    <property type="term" value="P:proteolysis"/>
    <property type="evidence" value="ECO:0007669"/>
    <property type="project" value="UniProtKB-KW"/>
</dbReference>
<evidence type="ECO:0000256" key="2">
    <source>
        <dbReference type="ARBA" id="ARBA00022670"/>
    </source>
</evidence>
<keyword evidence="2 8" id="KW-0645">Protease</keyword>
<comment type="similarity">
    <text evidence="1 8">Belongs to the SOS response-associated peptidase family.</text>
</comment>
<name>A0A7W4VE90_9BURK</name>
<dbReference type="EC" id="3.4.-.-" evidence="8"/>
<evidence type="ECO:0000313" key="11">
    <source>
        <dbReference type="Proteomes" id="UP000578036"/>
    </source>
</evidence>
<keyword evidence="5" id="KW-0190">Covalent protein-DNA linkage</keyword>
<reference evidence="10 11" key="1">
    <citation type="submission" date="2020-08" db="EMBL/GenBank/DDBJ databases">
        <title>Genomic Encyclopedia of Type Strains, Phase IV (KMG-V): Genome sequencing to study the core and pangenomes of soil and plant-associated prokaryotes.</title>
        <authorList>
            <person name="Whitman W."/>
        </authorList>
    </citation>
    <scope>NUCLEOTIDE SEQUENCE [LARGE SCALE GENOMIC DNA]</scope>
    <source>
        <strain evidence="10 11">SLV-2362</strain>
    </source>
</reference>
<evidence type="ECO:0000256" key="3">
    <source>
        <dbReference type="ARBA" id="ARBA00022763"/>
    </source>
</evidence>
<dbReference type="GO" id="GO:0016829">
    <property type="term" value="F:lyase activity"/>
    <property type="evidence" value="ECO:0007669"/>
    <property type="project" value="UniProtKB-KW"/>
</dbReference>
<evidence type="ECO:0000256" key="9">
    <source>
        <dbReference type="SAM" id="Coils"/>
    </source>
</evidence>
<evidence type="ECO:0000256" key="6">
    <source>
        <dbReference type="ARBA" id="ARBA00023125"/>
    </source>
</evidence>
<dbReference type="InterPro" id="IPR003738">
    <property type="entry name" value="SRAP"/>
</dbReference>
<dbReference type="GO" id="GO:0003697">
    <property type="term" value="F:single-stranded DNA binding"/>
    <property type="evidence" value="ECO:0007669"/>
    <property type="project" value="InterPro"/>
</dbReference>
<comment type="caution">
    <text evidence="10">The sequence shown here is derived from an EMBL/GenBank/DDBJ whole genome shotgun (WGS) entry which is preliminary data.</text>
</comment>
<dbReference type="PANTHER" id="PTHR13604">
    <property type="entry name" value="DC12-RELATED"/>
    <property type="match status" value="1"/>
</dbReference>
<dbReference type="PANTHER" id="PTHR13604:SF0">
    <property type="entry name" value="ABASIC SITE PROCESSING PROTEIN HMCES"/>
    <property type="match status" value="1"/>
</dbReference>
<feature type="coiled-coil region" evidence="9">
    <location>
        <begin position="112"/>
        <end position="139"/>
    </location>
</feature>
<keyword evidence="6" id="KW-0238">DNA-binding</keyword>
<keyword evidence="7" id="KW-0456">Lyase</keyword>
<dbReference type="InterPro" id="IPR036590">
    <property type="entry name" value="SRAP-like"/>
</dbReference>
<dbReference type="GO" id="GO:0008233">
    <property type="term" value="F:peptidase activity"/>
    <property type="evidence" value="ECO:0007669"/>
    <property type="project" value="UniProtKB-KW"/>
</dbReference>
<evidence type="ECO:0000256" key="8">
    <source>
        <dbReference type="RuleBase" id="RU364100"/>
    </source>
</evidence>
<dbReference type="AlphaFoldDB" id="A0A7W4VE90"/>
<protein>
    <recommendedName>
        <fullName evidence="8">Abasic site processing protein</fullName>
        <ecNumber evidence="8">3.4.-.-</ecNumber>
    </recommendedName>
</protein>
<dbReference type="GO" id="GO:0106300">
    <property type="term" value="P:protein-DNA covalent cross-linking repair"/>
    <property type="evidence" value="ECO:0007669"/>
    <property type="project" value="InterPro"/>
</dbReference>
<dbReference type="Pfam" id="PF02586">
    <property type="entry name" value="SRAP"/>
    <property type="match status" value="1"/>
</dbReference>
<evidence type="ECO:0000256" key="1">
    <source>
        <dbReference type="ARBA" id="ARBA00008136"/>
    </source>
</evidence>
<sequence>MVPSDDNATVTAMCYSAQIQADYRKFVREFGARVSFEHFVELFWQTRREGGWAKLPKAMRAAFLAPADEKERAVADLVKAGDQEQASAWETELFQQKMRLTTAERALAAKPTKKAENDQRIATDKIARAQRNLADLQRTDMRDRDSRIFPGHYAPVMVVQDGRRVVIPMRYQCRLPGWTPAMERQKNGSYNARRDNLKKAWRQLYGYRHGIMIVNAFYENVSRHRLEQRELAPGEDEENVVLEFRPRPQQDMLVACLWSISKGEEGKADLYSFAAITDEPPAEVSAAGHDRCIVPVKPEHVETWLNPDAKNLAALDAILDDRDQPYYEHRLAA</sequence>
<keyword evidence="9" id="KW-0175">Coiled coil</keyword>
<dbReference type="EMBL" id="JACHWF010000006">
    <property type="protein sequence ID" value="MBB3010008.1"/>
    <property type="molecule type" value="Genomic_DNA"/>
</dbReference>
<keyword evidence="11" id="KW-1185">Reference proteome</keyword>
<keyword evidence="4 8" id="KW-0378">Hydrolase</keyword>
<organism evidence="10 11">
    <name type="scientific">Cupriavidus alkaliphilus</name>
    <dbReference type="NCBI Taxonomy" id="942866"/>
    <lineage>
        <taxon>Bacteria</taxon>
        <taxon>Pseudomonadati</taxon>
        <taxon>Pseudomonadota</taxon>
        <taxon>Betaproteobacteria</taxon>
        <taxon>Burkholderiales</taxon>
        <taxon>Burkholderiaceae</taxon>
        <taxon>Cupriavidus</taxon>
    </lineage>
</organism>
<gene>
    <name evidence="10" type="ORF">FHX61_004684</name>
</gene>
<evidence type="ECO:0000256" key="5">
    <source>
        <dbReference type="ARBA" id="ARBA00023124"/>
    </source>
</evidence>
<evidence type="ECO:0000256" key="7">
    <source>
        <dbReference type="ARBA" id="ARBA00023239"/>
    </source>
</evidence>
<proteinExistence type="inferred from homology"/>
<dbReference type="Gene3D" id="3.90.1680.10">
    <property type="entry name" value="SOS response associated peptidase-like"/>
    <property type="match status" value="1"/>
</dbReference>
<dbReference type="SUPFAM" id="SSF143081">
    <property type="entry name" value="BB1717-like"/>
    <property type="match status" value="1"/>
</dbReference>
<evidence type="ECO:0000313" key="10">
    <source>
        <dbReference type="EMBL" id="MBB3010008.1"/>
    </source>
</evidence>